<dbReference type="STRING" id="651182.TOL2_C35290"/>
<dbReference type="PANTHER" id="PTHR43000">
    <property type="entry name" value="DTDP-D-GLUCOSE 4,6-DEHYDRATASE-RELATED"/>
    <property type="match status" value="1"/>
</dbReference>
<organism evidence="2 3">
    <name type="scientific">Desulfobacula toluolica (strain DSM 7467 / Tol2)</name>
    <dbReference type="NCBI Taxonomy" id="651182"/>
    <lineage>
        <taxon>Bacteria</taxon>
        <taxon>Pseudomonadati</taxon>
        <taxon>Thermodesulfobacteriota</taxon>
        <taxon>Desulfobacteria</taxon>
        <taxon>Desulfobacterales</taxon>
        <taxon>Desulfobacteraceae</taxon>
        <taxon>Desulfobacula</taxon>
    </lineage>
</organism>
<dbReference type="Gene3D" id="3.90.25.10">
    <property type="entry name" value="UDP-galactose 4-epimerase, domain 1"/>
    <property type="match status" value="1"/>
</dbReference>
<dbReference type="Proteomes" id="UP000007347">
    <property type="component" value="Chromosome"/>
</dbReference>
<accession>K0NJK7</accession>
<dbReference type="Pfam" id="PF16363">
    <property type="entry name" value="GDP_Man_Dehyd"/>
    <property type="match status" value="1"/>
</dbReference>
<dbReference type="GO" id="GO:0008460">
    <property type="term" value="F:dTDP-glucose 4,6-dehydratase activity"/>
    <property type="evidence" value="ECO:0007669"/>
    <property type="project" value="UniProtKB-EC"/>
</dbReference>
<evidence type="ECO:0000313" key="2">
    <source>
        <dbReference type="EMBL" id="CCK81686.1"/>
    </source>
</evidence>
<evidence type="ECO:0000313" key="3">
    <source>
        <dbReference type="Proteomes" id="UP000007347"/>
    </source>
</evidence>
<dbReference type="InterPro" id="IPR016040">
    <property type="entry name" value="NAD(P)-bd_dom"/>
</dbReference>
<protein>
    <submittedName>
        <fullName evidence="2">dTDP-glucose 4,6-hedydratase</fullName>
        <ecNumber evidence="2">4.2.1.46</ecNumber>
    </submittedName>
</protein>
<dbReference type="InterPro" id="IPR036291">
    <property type="entry name" value="NAD(P)-bd_dom_sf"/>
</dbReference>
<sequence length="339" mass="38598">MTKRILVTGGAGFIGSNLVNYLQKKYPSYKIAVYDKLTYAGNIRNLDPLFFNNNSQYTFINACVSDREKLSSAIRNCDIVVHLASESHVSNSLAQADDFVNTNVFGTMVLCEEIVKFPVEKFILISSSEVYGTAEIKPMDETHPLNPASPYAGSKTGQDRIAFSYFYSFDIPLIILRPFNQFGSHQHIEKVIPKFITNLLNDKVIHVENKGTQTRDWLYVEDLCRAIDRTIHYKSNDLFGEAINIGSRREVSILEMAESICEILDKDAEKHIKYGRDRCGQIMSHIASIDKANKLLDWQPMIDIYSGLKKTIAWYHDNPSWYNSLRFPTLKITQTRGGN</sequence>
<reference evidence="2 3" key="1">
    <citation type="journal article" date="2013" name="Environ. Microbiol.">
        <title>Complete genome, catabolic sub-proteomes and key-metabolites of Desulfobacula toluolica Tol2, a marine, aromatic compound-degrading, sulfate-reducing bacterium.</title>
        <authorList>
            <person name="Wohlbrand L."/>
            <person name="Jacob J.H."/>
            <person name="Kube M."/>
            <person name="Mussmann M."/>
            <person name="Jarling R."/>
            <person name="Beck A."/>
            <person name="Amann R."/>
            <person name="Wilkes H."/>
            <person name="Reinhardt R."/>
            <person name="Rabus R."/>
        </authorList>
    </citation>
    <scope>NUCLEOTIDE SEQUENCE [LARGE SCALE GENOMIC DNA]</scope>
    <source>
        <strain evidence="3">DSM 7467 / Tol2</strain>
    </source>
</reference>
<keyword evidence="2" id="KW-0456">Lyase</keyword>
<gene>
    <name evidence="2" type="ordered locus">TOL2_C35290</name>
</gene>
<dbReference type="OrthoDB" id="9803010at2"/>
<dbReference type="PATRIC" id="fig|651182.5.peg.4151"/>
<feature type="domain" description="NAD(P)-binding" evidence="1">
    <location>
        <begin position="6"/>
        <end position="311"/>
    </location>
</feature>
<proteinExistence type="predicted"/>
<dbReference type="KEGG" id="dto:TOL2_C35290"/>
<name>K0NJK7_DESTT</name>
<dbReference type="Gene3D" id="3.40.50.720">
    <property type="entry name" value="NAD(P)-binding Rossmann-like Domain"/>
    <property type="match status" value="1"/>
</dbReference>
<dbReference type="HOGENOM" id="CLU_007383_1_7_7"/>
<evidence type="ECO:0000259" key="1">
    <source>
        <dbReference type="Pfam" id="PF16363"/>
    </source>
</evidence>
<dbReference type="SUPFAM" id="SSF51735">
    <property type="entry name" value="NAD(P)-binding Rossmann-fold domains"/>
    <property type="match status" value="1"/>
</dbReference>
<dbReference type="EMBL" id="FO203503">
    <property type="protein sequence ID" value="CCK81686.1"/>
    <property type="molecule type" value="Genomic_DNA"/>
</dbReference>
<dbReference type="AlphaFoldDB" id="K0NJK7"/>
<dbReference type="EC" id="4.2.1.46" evidence="2"/>
<dbReference type="RefSeq" id="WP_014958874.1">
    <property type="nucleotide sequence ID" value="NC_018645.1"/>
</dbReference>
<keyword evidence="3" id="KW-1185">Reference proteome</keyword>